<comment type="caution">
    <text evidence="1">The sequence shown here is derived from an EMBL/GenBank/DDBJ whole genome shotgun (WGS) entry which is preliminary data.</text>
</comment>
<evidence type="ECO:0000313" key="2">
    <source>
        <dbReference type="Proteomes" id="UP000593567"/>
    </source>
</evidence>
<reference evidence="1" key="1">
    <citation type="submission" date="2020-06" db="EMBL/GenBank/DDBJ databases">
        <title>Draft genome of Bugula neritina, a colonial animal packing powerful symbionts and potential medicines.</title>
        <authorList>
            <person name="Rayko M."/>
        </authorList>
    </citation>
    <scope>NUCLEOTIDE SEQUENCE [LARGE SCALE GENOMIC DNA]</scope>
    <source>
        <strain evidence="1">Kwan_BN1</strain>
    </source>
</reference>
<dbReference type="Proteomes" id="UP000593567">
    <property type="component" value="Unassembled WGS sequence"/>
</dbReference>
<sequence>MCSLLLNTLSYLHQRLEEAVPVLLSVVDTLSPHLSIYSHYCQVFSLQQSHSTENGAETHFVLYELSNEESTSSTCRLSFTQSHGNIKLTKLELVNRSTPIL</sequence>
<protein>
    <submittedName>
        <fullName evidence="1">Uncharacterized protein</fullName>
    </submittedName>
</protein>
<dbReference type="AlphaFoldDB" id="A0A7J7JKL8"/>
<organism evidence="1 2">
    <name type="scientific">Bugula neritina</name>
    <name type="common">Brown bryozoan</name>
    <name type="synonym">Sertularia neritina</name>
    <dbReference type="NCBI Taxonomy" id="10212"/>
    <lineage>
        <taxon>Eukaryota</taxon>
        <taxon>Metazoa</taxon>
        <taxon>Spiralia</taxon>
        <taxon>Lophotrochozoa</taxon>
        <taxon>Bryozoa</taxon>
        <taxon>Gymnolaemata</taxon>
        <taxon>Cheilostomatida</taxon>
        <taxon>Flustrina</taxon>
        <taxon>Buguloidea</taxon>
        <taxon>Bugulidae</taxon>
        <taxon>Bugula</taxon>
    </lineage>
</organism>
<dbReference type="EMBL" id="VXIV02002196">
    <property type="protein sequence ID" value="KAF6026860.1"/>
    <property type="molecule type" value="Genomic_DNA"/>
</dbReference>
<keyword evidence="2" id="KW-1185">Reference proteome</keyword>
<gene>
    <name evidence="1" type="ORF">EB796_014844</name>
</gene>
<name>A0A7J7JKL8_BUGNE</name>
<proteinExistence type="predicted"/>
<evidence type="ECO:0000313" key="1">
    <source>
        <dbReference type="EMBL" id="KAF6026860.1"/>
    </source>
</evidence>
<accession>A0A7J7JKL8</accession>